<dbReference type="OrthoDB" id="545169at2759"/>
<evidence type="ECO:0000313" key="2">
    <source>
        <dbReference type="EMBL" id="KAE8393735.1"/>
    </source>
</evidence>
<dbReference type="Proteomes" id="UP000326877">
    <property type="component" value="Unassembled WGS sequence"/>
</dbReference>
<protein>
    <recommendedName>
        <fullName evidence="3">ER-bound oxygenase mpaB/mpaB'/Rubber oxygenase catalytic domain-containing protein</fullName>
    </recommendedName>
</protein>
<organism evidence="2">
    <name type="scientific">Petromyces alliaceus</name>
    <name type="common">Aspergillus alliaceus</name>
    <dbReference type="NCBI Taxonomy" id="209559"/>
    <lineage>
        <taxon>Eukaryota</taxon>
        <taxon>Fungi</taxon>
        <taxon>Dikarya</taxon>
        <taxon>Ascomycota</taxon>
        <taxon>Pezizomycotina</taxon>
        <taxon>Eurotiomycetes</taxon>
        <taxon>Eurotiomycetidae</taxon>
        <taxon>Eurotiales</taxon>
        <taxon>Aspergillaceae</taxon>
        <taxon>Aspergillus</taxon>
        <taxon>Aspergillus subgen. Circumdati</taxon>
    </lineage>
</organism>
<reference evidence="2" key="1">
    <citation type="submission" date="2019-04" db="EMBL/GenBank/DDBJ databases">
        <title>Friends and foes A comparative genomics studyof 23 Aspergillus species from section Flavi.</title>
        <authorList>
            <consortium name="DOE Joint Genome Institute"/>
            <person name="Kjaerbolling I."/>
            <person name="Vesth T."/>
            <person name="Frisvad J.C."/>
            <person name="Nybo J.L."/>
            <person name="Theobald S."/>
            <person name="Kildgaard S."/>
            <person name="Isbrandt T."/>
            <person name="Kuo A."/>
            <person name="Sato A."/>
            <person name="Lyhne E.K."/>
            <person name="Kogle M.E."/>
            <person name="Wiebenga A."/>
            <person name="Kun R.S."/>
            <person name="Lubbers R.J."/>
            <person name="Makela M.R."/>
            <person name="Barry K."/>
            <person name="Chovatia M."/>
            <person name="Clum A."/>
            <person name="Daum C."/>
            <person name="Haridas S."/>
            <person name="He G."/>
            <person name="LaButti K."/>
            <person name="Lipzen A."/>
            <person name="Mondo S."/>
            <person name="Riley R."/>
            <person name="Salamov A."/>
            <person name="Simmons B.A."/>
            <person name="Magnuson J.K."/>
            <person name="Henrissat B."/>
            <person name="Mortensen U.H."/>
            <person name="Larsen T.O."/>
            <person name="Devries R.P."/>
            <person name="Grigoriev I.V."/>
            <person name="Machida M."/>
            <person name="Baker S.E."/>
            <person name="Andersen M.R."/>
        </authorList>
    </citation>
    <scope>NUCLEOTIDE SEQUENCE [LARGE SCALE GENOMIC DNA]</scope>
    <source>
        <strain evidence="2">IBT 14317</strain>
    </source>
</reference>
<dbReference type="EMBL" id="ML735227">
    <property type="protein sequence ID" value="KAE8393735.1"/>
    <property type="molecule type" value="Genomic_DNA"/>
</dbReference>
<dbReference type="GO" id="GO:0016491">
    <property type="term" value="F:oxidoreductase activity"/>
    <property type="evidence" value="ECO:0007669"/>
    <property type="project" value="InterPro"/>
</dbReference>
<feature type="transmembrane region" description="Helical" evidence="1">
    <location>
        <begin position="6"/>
        <end position="25"/>
    </location>
</feature>
<sequence length="409" mass="46179">MADLIITPEHLLVVGAMVVSYLLLVNRLRFKRARKIESKLSGRPLSSMTVKEAHEIIRELRELEFPYTLHSAMKLSLLKTGSIPTMTKLFVATRQLNEKNASKRAADTEVVLNEVHDREPGSDSHLMGIARMNYLHARYRKAGKILDEDMLHTLGSAVVDIVRGVDKDEWRQLTDVERCAIGVFHKALGDAMEISFTFLPSHKTGWRDGIHFAQEIFDWTLEYEKVAAQPTDSTRYIGRQLMELAKCNMPAPLKPLIESIVVTKLEEHSRISMGFEKPGLVVTAFAKGILTMRKFILRYLSLPRPVPKAVRVLSESPDPKTGLYTWNLWIEHPWYVKPTFSHRWGPKALLVRLFGNGAIPAANGSYKESGYDLRTIGPAAQERKGQDEMEAIFLSLKGTNYAAGCPFHA</sequence>
<dbReference type="PANTHER" id="PTHR36124:SF4">
    <property type="entry name" value="ER-BOUND OXYGENASE MPAB_MPAB'_RUBBER OXYGENASE CATALYTIC DOMAIN-CONTAINING PROTEIN"/>
    <property type="match status" value="1"/>
</dbReference>
<keyword evidence="1" id="KW-0812">Transmembrane</keyword>
<keyword evidence="1" id="KW-0472">Membrane</keyword>
<dbReference type="InterPro" id="IPR046366">
    <property type="entry name" value="MPAB"/>
</dbReference>
<keyword evidence="1" id="KW-1133">Transmembrane helix</keyword>
<proteinExistence type="predicted"/>
<dbReference type="PANTHER" id="PTHR36124">
    <property type="match status" value="1"/>
</dbReference>
<gene>
    <name evidence="2" type="ORF">BDV23DRAFT_169915</name>
</gene>
<dbReference type="AlphaFoldDB" id="A0A5N7CI54"/>
<accession>A0A5N7CI54</accession>
<evidence type="ECO:0008006" key="3">
    <source>
        <dbReference type="Google" id="ProtNLM"/>
    </source>
</evidence>
<evidence type="ECO:0000256" key="1">
    <source>
        <dbReference type="SAM" id="Phobius"/>
    </source>
</evidence>
<name>A0A5N7CI54_PETAA</name>